<organism evidence="1 2">
    <name type="scientific">Bacillus mycoides</name>
    <dbReference type="NCBI Taxonomy" id="1405"/>
    <lineage>
        <taxon>Bacteria</taxon>
        <taxon>Bacillati</taxon>
        <taxon>Bacillota</taxon>
        <taxon>Bacilli</taxon>
        <taxon>Bacillales</taxon>
        <taxon>Bacillaceae</taxon>
        <taxon>Bacillus</taxon>
        <taxon>Bacillus cereus group</taxon>
    </lineage>
</organism>
<name>A0A3D9V7S9_BACMY</name>
<reference evidence="1 2" key="1">
    <citation type="submission" date="2018-08" db="EMBL/GenBank/DDBJ databases">
        <title>Freshwater and sediment microbial communities from various areas in North America, analyzing microbe dynamics in response to fracking.</title>
        <authorList>
            <person name="Lamendella R."/>
        </authorList>
    </citation>
    <scope>NUCLEOTIDE SEQUENCE [LARGE SCALE GENOMIC DNA]</scope>
    <source>
        <strain evidence="1 2">DB-1</strain>
    </source>
</reference>
<evidence type="ECO:0000313" key="2">
    <source>
        <dbReference type="Proteomes" id="UP000256530"/>
    </source>
</evidence>
<accession>A0A3D9V7S9</accession>
<dbReference type="Proteomes" id="UP000256530">
    <property type="component" value="Unassembled WGS sequence"/>
</dbReference>
<sequence>MCSTSGRVSYDSDVTQNFYVWVNYGDIQIMAYCELVEIKRRDPRYLDKGGLFILDDDVRANLCSDDSIFIKPEEIERIFNLPTKEMVEEIRKRKYAAYGILAHNVFLRCKNGEITDLEKMKALVNDFGYYLENFLES</sequence>
<protein>
    <submittedName>
        <fullName evidence="1">Uncharacterized protein</fullName>
    </submittedName>
</protein>
<dbReference type="AlphaFoldDB" id="A0A3D9V7S9"/>
<dbReference type="EMBL" id="QTTY01000014">
    <property type="protein sequence ID" value="REF33261.1"/>
    <property type="molecule type" value="Genomic_DNA"/>
</dbReference>
<proteinExistence type="predicted"/>
<evidence type="ECO:0000313" key="1">
    <source>
        <dbReference type="EMBL" id="REF33261.1"/>
    </source>
</evidence>
<gene>
    <name evidence="1" type="ORF">DET55_11494</name>
</gene>
<comment type="caution">
    <text evidence="1">The sequence shown here is derived from an EMBL/GenBank/DDBJ whole genome shotgun (WGS) entry which is preliminary data.</text>
</comment>